<dbReference type="GO" id="GO:0004795">
    <property type="term" value="F:threonine synthase activity"/>
    <property type="evidence" value="ECO:0007669"/>
    <property type="project" value="UniProtKB-UniRule"/>
</dbReference>
<dbReference type="InterPro" id="IPR036052">
    <property type="entry name" value="TrpB-like_PALP_sf"/>
</dbReference>
<dbReference type="GO" id="GO:0006565">
    <property type="term" value="P:L-serine catabolic process"/>
    <property type="evidence" value="ECO:0007669"/>
    <property type="project" value="TreeGrafter"/>
</dbReference>
<dbReference type="GO" id="GO:0009088">
    <property type="term" value="P:threonine biosynthetic process"/>
    <property type="evidence" value="ECO:0007669"/>
    <property type="project" value="UniProtKB-UniRule"/>
</dbReference>
<comment type="similarity">
    <text evidence="2">Belongs to the threonine synthase family.</text>
</comment>
<keyword evidence="4 8" id="KW-0456">Lyase</keyword>
<evidence type="ECO:0000256" key="3">
    <source>
        <dbReference type="ARBA" id="ARBA00022898"/>
    </source>
</evidence>
<evidence type="ECO:0000256" key="1">
    <source>
        <dbReference type="ARBA" id="ARBA00001933"/>
    </source>
</evidence>
<dbReference type="EMBL" id="CP084166">
    <property type="protein sequence ID" value="UJG40726.1"/>
    <property type="molecule type" value="Genomic_DNA"/>
</dbReference>
<reference evidence="8" key="1">
    <citation type="journal article" date="2022" name="Nat. Microbiol.">
        <title>Unique mobile elements and scalable gene flow at the prokaryote-eukaryote boundary revealed by circularized Asgard archaea genomes.</title>
        <authorList>
            <person name="Wu F."/>
            <person name="Speth D.R."/>
            <person name="Philosof A."/>
            <person name="Cremiere A."/>
            <person name="Narayanan A."/>
            <person name="Barco R.A."/>
            <person name="Connon S.A."/>
            <person name="Amend J.P."/>
            <person name="Antoshechkin I.A."/>
            <person name="Orphan V.J."/>
        </authorList>
    </citation>
    <scope>NUCLEOTIDE SEQUENCE</scope>
    <source>
        <strain evidence="8">PM71</strain>
    </source>
</reference>
<name>A0A9Y1BKI0_9ARCH</name>
<dbReference type="AlphaFoldDB" id="A0A9Y1BKI0"/>
<evidence type="ECO:0000256" key="4">
    <source>
        <dbReference type="ARBA" id="ARBA00023239"/>
    </source>
</evidence>
<evidence type="ECO:0000259" key="7">
    <source>
        <dbReference type="Pfam" id="PF00291"/>
    </source>
</evidence>
<feature type="modified residue" description="N6-(pyridoxal phosphate)lysine" evidence="6">
    <location>
        <position position="116"/>
    </location>
</feature>
<dbReference type="GO" id="GO:0009097">
    <property type="term" value="P:isoleucine biosynthetic process"/>
    <property type="evidence" value="ECO:0007669"/>
    <property type="project" value="TreeGrafter"/>
</dbReference>
<dbReference type="EC" id="4.2.3.1" evidence="5"/>
<feature type="domain" description="Tryptophan synthase beta chain-like PALP" evidence="7">
    <location>
        <begin position="84"/>
        <end position="382"/>
    </location>
</feature>
<evidence type="ECO:0000256" key="2">
    <source>
        <dbReference type="ARBA" id="ARBA00005517"/>
    </source>
</evidence>
<keyword evidence="3 6" id="KW-0663">Pyridoxal phosphate</keyword>
<evidence type="ECO:0000256" key="6">
    <source>
        <dbReference type="PIRSR" id="PIRSR604450-51"/>
    </source>
</evidence>
<dbReference type="InterPro" id="IPR050147">
    <property type="entry name" value="Ser/Thr_Dehydratase"/>
</dbReference>
<dbReference type="GO" id="GO:0006567">
    <property type="term" value="P:L-threonine catabolic process"/>
    <property type="evidence" value="ECO:0007669"/>
    <property type="project" value="TreeGrafter"/>
</dbReference>
<dbReference type="Pfam" id="PF00291">
    <property type="entry name" value="PALP"/>
    <property type="match status" value="1"/>
</dbReference>
<dbReference type="GO" id="GO:0003941">
    <property type="term" value="F:L-serine ammonia-lyase activity"/>
    <property type="evidence" value="ECO:0007669"/>
    <property type="project" value="TreeGrafter"/>
</dbReference>
<dbReference type="InterPro" id="IPR001926">
    <property type="entry name" value="TrpB-like_PALP"/>
</dbReference>
<organism evidence="8">
    <name type="scientific">Candidatus Heimdallarchaeum aukensis</name>
    <dbReference type="NCBI Taxonomy" id="2876573"/>
    <lineage>
        <taxon>Archaea</taxon>
        <taxon>Promethearchaeati</taxon>
        <taxon>Candidatus Heimdallarchaeota</taxon>
        <taxon>Candidatus Heimdallarchaeia (ex Rinke et al. 2021) (nom. nud.)</taxon>
        <taxon>Candidatus Heimdallarchaeales</taxon>
        <taxon>Candidatus Heimdallarchaeaceae</taxon>
        <taxon>Candidatus Heimdallarchaeum</taxon>
    </lineage>
</organism>
<gene>
    <name evidence="8" type="primary">thrC</name>
    <name evidence="8" type="ORF">K9W45_12935</name>
</gene>
<dbReference type="PANTHER" id="PTHR48078:SF6">
    <property type="entry name" value="L-THREONINE DEHYDRATASE CATABOLIC TDCB"/>
    <property type="match status" value="1"/>
</dbReference>
<sequence>MKKRGIQMSSYFLRCISCKKEYEPRPGLYFCEKCGPIMGTLEVIYDYEKIKENPVVVQKNFYKKASMYQFDFLLPTKAKGKFDPYVGGTPLYKFDLLGLKDLMLKYDGSNPSSSYKDRASSIAINMALDEKNDTVFCASTGNAASSLAMLNAHTPMETYIFVPSTIPGGKRAQLEISGAKVFAVEGTYDEVYDLSLELGLKKGWYCRHAAINPYLLEGKKTGAFEIAVQNDFKVPDYVLVGVGDGTVVSSLYKGFKEFKEIGLIESIPKIIGVQAEGIAAIKHVFDKGEPYTPHPIKGSTVADSISVGTPRDVIKACKYVAESGGYYVTVSDEEILEAISELGKETGLFAEPAAVAPYAGLKKLIKEGKIRKEDSVCVAVTGNGLKDIKAVEGVISSKSYSKEEIVKMFETQ</sequence>
<evidence type="ECO:0000313" key="8">
    <source>
        <dbReference type="EMBL" id="UJG40726.1"/>
    </source>
</evidence>
<dbReference type="Gene3D" id="3.40.50.1100">
    <property type="match status" value="2"/>
</dbReference>
<accession>A0A9Y1BKI0</accession>
<protein>
    <recommendedName>
        <fullName evidence="5">Threonine synthase</fullName>
        <ecNumber evidence="5">4.2.3.1</ecNumber>
    </recommendedName>
</protein>
<proteinExistence type="inferred from homology"/>
<dbReference type="PANTHER" id="PTHR48078">
    <property type="entry name" value="THREONINE DEHYDRATASE, MITOCHONDRIAL-RELATED"/>
    <property type="match status" value="1"/>
</dbReference>
<dbReference type="NCBIfam" id="TIGR00260">
    <property type="entry name" value="thrC"/>
    <property type="match status" value="1"/>
</dbReference>
<dbReference type="GO" id="GO:0004794">
    <property type="term" value="F:threonine deaminase activity"/>
    <property type="evidence" value="ECO:0007669"/>
    <property type="project" value="TreeGrafter"/>
</dbReference>
<dbReference type="CDD" id="cd01563">
    <property type="entry name" value="Thr-synth_1"/>
    <property type="match status" value="1"/>
</dbReference>
<evidence type="ECO:0000256" key="5">
    <source>
        <dbReference type="NCBIfam" id="TIGR00260"/>
    </source>
</evidence>
<dbReference type="Proteomes" id="UP001201020">
    <property type="component" value="Chromosome"/>
</dbReference>
<dbReference type="InterPro" id="IPR004450">
    <property type="entry name" value="Thr_synthase-like"/>
</dbReference>
<comment type="cofactor">
    <cofactor evidence="1 6">
        <name>pyridoxal 5'-phosphate</name>
        <dbReference type="ChEBI" id="CHEBI:597326"/>
    </cofactor>
</comment>
<dbReference type="SUPFAM" id="SSF53686">
    <property type="entry name" value="Tryptophan synthase beta subunit-like PLP-dependent enzymes"/>
    <property type="match status" value="1"/>
</dbReference>